<dbReference type="eggNOG" id="arCOG03038">
    <property type="taxonomic scope" value="Archaea"/>
</dbReference>
<dbReference type="KEGG" id="mpi:Mpet_2526"/>
<organism evidence="1 2">
    <name type="scientific">Methanolacinia petrolearia (strain DSM 11571 / OCM 486 / SEBR 4847)</name>
    <name type="common">Methanoplanus petrolearius</name>
    <dbReference type="NCBI Taxonomy" id="679926"/>
    <lineage>
        <taxon>Archaea</taxon>
        <taxon>Methanobacteriati</taxon>
        <taxon>Methanobacteriota</taxon>
        <taxon>Stenosarchaea group</taxon>
        <taxon>Methanomicrobia</taxon>
        <taxon>Methanomicrobiales</taxon>
        <taxon>Methanomicrobiaceae</taxon>
        <taxon>Methanolacinia</taxon>
    </lineage>
</organism>
<evidence type="ECO:0000313" key="2">
    <source>
        <dbReference type="Proteomes" id="UP000006565"/>
    </source>
</evidence>
<protein>
    <submittedName>
        <fullName evidence="1">Uncharacterized protein</fullName>
    </submittedName>
</protein>
<name>E1RF26_METP4</name>
<dbReference type="STRING" id="679926.Mpet_2526"/>
<dbReference type="EMBL" id="CP002117">
    <property type="protein sequence ID" value="ADN37270.1"/>
    <property type="molecule type" value="Genomic_DNA"/>
</dbReference>
<dbReference type="eggNOG" id="arCOG07783">
    <property type="taxonomic scope" value="Archaea"/>
</dbReference>
<sequence length="1318" mass="154410">MNPSSSFKDQNSIEYLRKKLWCGREFGQVAVMIGSGFSRNADKISQDTLPFPLWDDLCQIILRATYPQGSLSKLDYDKKIQQLIKEKDPLQIAQDFQDIFGPSALDELLIQTIPDLQYLPGNLHTLMLTLPWSDVFTTNYDTLLERTLPMVYERKYDIVSTIYDIPQKMKPRIVKLHGSFPSYRPFIISKNEYEEYPEKFAPFTNIVRQSIMENAFCLIGFSSGDPNFKQWKDWVYEYLREYRPQIYLCGVLDLTEEKRNELLKEKITPIDLGSLFPKSEWIDPDLRHKNALEWFALNLMYGAPQNPMRWPEPSEKTHWKPSNQLIPDIPPGPPRLPELGSLFPKSYDNLTVAQLEEVCQKWKNQREFYPGWTIAPYDNRKKLIEYTSDWAEVALKTLKDVSVPKNIELLYEFNWRIKTCLLPVFSNWGEVYEQIILSYNPYPKLVRNEKSIYSPDKEECNQYDWKKIGKYWVDLIFSLIREERWDQNHEKFQFWINLIEEVVKLNNEWYLRWYYEKCLYSLSKFDQKNLRKLLKNWPKSHNLPFFEVKRAALLAELGDIFEAKKITEKALSDIRSKMHTDPYNYLFLSQEGWTMLLLQSVQSEELAESGNFSDLSNVRSKFRDRWDRLALFNCNPWQEIEKLQFILKNSPPSESTEFTVDMEFDPGKFTNTYHISSSFVYVEKSPAFAFIRIFEEVGLPVNCGKMPLFHEALLDASKWIEPNSPPWAMSLMIRTGNEKEIGEFFNRSRIVLMTSDHISSYFDLFINSWKQSFDYLNESNQETGKKESFSNLQVRITSELLSRLAFRLSQKQINELLDIAIQLYSWNIKNQNITFNRPLNHLFERIFYSMNDLEIIEKLNILLDLPIFIHSESQHPGMDDLADPFTFIEWNRNTIIAEELRSTLTTYTPQLIDLVENGEINDRIRAIHRLIKMYEIKGLSSIEEDKFGKVLWSRCDPNTGLPSETYLLNASFLYLPEPESGIAREKVHSFLSSMDVPKIFTKSISADGKPGITTSIGSSFDNYITNWRIATFPIGPSEGIKIEKSIDWTSDDAFNLLLKIEKMWDEDKEPIINYFGSDSGFLKSNADQEIRGILELLLIVILPRFSKMESPEAKQIIKSLIDEMESNNICTNLLIALQILIEPEKSEEISRKLRKGLISLDENEIKNSVYGLFYWIVFAEQKLLEPPSPDFMSEIINQITNRRQPNLKYNLSMVTNILNRYTKFISPAQIDSLCLTLEYLLTETEINSSCNLKQSSPQSTVILFPNKPEFRKISTRLAFALFNYFNREQMEIPDVILKWKEVGQTDSLPEVRREWKSA</sequence>
<dbReference type="HOGENOM" id="CLU_006708_0_0_2"/>
<dbReference type="GeneID" id="9745019"/>
<dbReference type="OrthoDB" id="383625at2157"/>
<gene>
    <name evidence="1" type="ordered locus">Mpet_2526</name>
</gene>
<accession>E1RF26</accession>
<evidence type="ECO:0000313" key="1">
    <source>
        <dbReference type="EMBL" id="ADN37270.1"/>
    </source>
</evidence>
<dbReference type="RefSeq" id="WP_013330443.1">
    <property type="nucleotide sequence ID" value="NC_014507.1"/>
</dbReference>
<proteinExistence type="predicted"/>
<keyword evidence="2" id="KW-1185">Reference proteome</keyword>
<dbReference type="Proteomes" id="UP000006565">
    <property type="component" value="Chromosome"/>
</dbReference>
<reference evidence="1 2" key="1">
    <citation type="journal article" date="2010" name="Stand. Genomic Sci.">
        <title>Complete genome sequence of Methanoplanus petrolearius type strain (SEBR 4847).</title>
        <authorList>
            <person name="Brambilla E."/>
            <person name="Djao O.D."/>
            <person name="Daligault H."/>
            <person name="Lapidus A."/>
            <person name="Lucas S."/>
            <person name="Hammon N."/>
            <person name="Nolan M."/>
            <person name="Tice H."/>
            <person name="Cheng J.F."/>
            <person name="Han C."/>
            <person name="Tapia R."/>
            <person name="Goodwin L."/>
            <person name="Pitluck S."/>
            <person name="Liolios K."/>
            <person name="Ivanova N."/>
            <person name="Mavromatis K."/>
            <person name="Mikhailova N."/>
            <person name="Pati A."/>
            <person name="Chen A."/>
            <person name="Palaniappan K."/>
            <person name="Land M."/>
            <person name="Hauser L."/>
            <person name="Chang Y.J."/>
            <person name="Jeffries C.D."/>
            <person name="Rohde M."/>
            <person name="Spring S."/>
            <person name="Sikorski J."/>
            <person name="Goker M."/>
            <person name="Woyke T."/>
            <person name="Bristow J."/>
            <person name="Eisen J.A."/>
            <person name="Markowitz V."/>
            <person name="Hugenholtz P."/>
            <person name="Kyrpides N.C."/>
            <person name="Klenk H.P."/>
        </authorList>
    </citation>
    <scope>NUCLEOTIDE SEQUENCE [LARGE SCALE GENOMIC DNA]</scope>
    <source>
        <strain evidence="2">DSM 11571 / OCM 486 / SEBR 4847</strain>
    </source>
</reference>
<dbReference type="Pfam" id="PF13289">
    <property type="entry name" value="SIR2_2"/>
    <property type="match status" value="1"/>
</dbReference>